<reference evidence="1" key="1">
    <citation type="journal article" date="2020" name="Mol. Plant Microbe Interact.">
        <title>Genome Sequence of the Biocontrol Agent Coniothyrium minitans strain Conio (IMI 134523).</title>
        <authorList>
            <person name="Patel D."/>
            <person name="Shittu T.A."/>
            <person name="Baroncelli R."/>
            <person name="Muthumeenakshi S."/>
            <person name="Osborne T.H."/>
            <person name="Janganan T.K."/>
            <person name="Sreenivasaprasad S."/>
        </authorList>
    </citation>
    <scope>NUCLEOTIDE SEQUENCE</scope>
    <source>
        <strain evidence="1">Conio</strain>
    </source>
</reference>
<keyword evidence="2" id="KW-1185">Reference proteome</keyword>
<comment type="caution">
    <text evidence="1">The sequence shown here is derived from an EMBL/GenBank/DDBJ whole genome shotgun (WGS) entry which is preliminary data.</text>
</comment>
<evidence type="ECO:0000313" key="1">
    <source>
        <dbReference type="EMBL" id="KAF9734674.1"/>
    </source>
</evidence>
<evidence type="ECO:0000313" key="2">
    <source>
        <dbReference type="Proteomes" id="UP000756921"/>
    </source>
</evidence>
<accession>A0A9P6GIA6</accession>
<sequence>MWCLGRVWGRCLRLWRIGWCIGVCGIRRRIIWRGR</sequence>
<organism evidence="1 2">
    <name type="scientific">Paraphaeosphaeria minitans</name>
    <dbReference type="NCBI Taxonomy" id="565426"/>
    <lineage>
        <taxon>Eukaryota</taxon>
        <taxon>Fungi</taxon>
        <taxon>Dikarya</taxon>
        <taxon>Ascomycota</taxon>
        <taxon>Pezizomycotina</taxon>
        <taxon>Dothideomycetes</taxon>
        <taxon>Pleosporomycetidae</taxon>
        <taxon>Pleosporales</taxon>
        <taxon>Massarineae</taxon>
        <taxon>Didymosphaeriaceae</taxon>
        <taxon>Paraphaeosphaeria</taxon>
    </lineage>
</organism>
<protein>
    <submittedName>
        <fullName evidence="1">Uncharacterized protein</fullName>
    </submittedName>
</protein>
<gene>
    <name evidence="1" type="ORF">PMIN01_07577</name>
</gene>
<name>A0A9P6GIA6_9PLEO</name>
<dbReference type="EMBL" id="WJXW01000007">
    <property type="protein sequence ID" value="KAF9734674.1"/>
    <property type="molecule type" value="Genomic_DNA"/>
</dbReference>
<dbReference type="AlphaFoldDB" id="A0A9P6GIA6"/>
<proteinExistence type="predicted"/>
<dbReference type="Proteomes" id="UP000756921">
    <property type="component" value="Unassembled WGS sequence"/>
</dbReference>